<dbReference type="EC" id="1.4.3.5" evidence="7"/>
<feature type="domain" description="Pyridoxamine 5'-phosphate oxidase N-terminal" evidence="6">
    <location>
        <begin position="40"/>
        <end position="159"/>
    </location>
</feature>
<proteinExistence type="predicted"/>
<dbReference type="InterPro" id="IPR012349">
    <property type="entry name" value="Split_barrel_FMN-bd"/>
</dbReference>
<comment type="cofactor">
    <cofactor evidence="4">
        <name>FMN</name>
        <dbReference type="ChEBI" id="CHEBI:58210"/>
    </cofactor>
    <text evidence="4">Binds 1 FMN per subunit.</text>
</comment>
<evidence type="ECO:0000256" key="1">
    <source>
        <dbReference type="ARBA" id="ARBA00022630"/>
    </source>
</evidence>
<reference evidence="7 8" key="1">
    <citation type="submission" date="2018-08" db="EMBL/GenBank/DDBJ databases">
        <title>Microbacterium lemovicicum sp. nov., a bacterium isolated from a natural uranium-rich soil.</title>
        <authorList>
            <person name="ORTET P."/>
        </authorList>
    </citation>
    <scope>NUCLEOTIDE SEQUENCE [LARGE SCALE GENOMIC DNA]</scope>
    <source>
        <strain evidence="7 8">Viu22</strain>
    </source>
</reference>
<dbReference type="InterPro" id="IPR000659">
    <property type="entry name" value="Pyridox_Oxase"/>
</dbReference>
<protein>
    <submittedName>
        <fullName evidence="7">Pyridoxine/pyridoxamine 5'-phosphate oxidase</fullName>
        <ecNumber evidence="7">1.4.3.5</ecNumber>
    </submittedName>
</protein>
<feature type="region of interest" description="Disordered" evidence="5">
    <location>
        <begin position="1"/>
        <end position="25"/>
    </location>
</feature>
<accession>A0A3Q9J2I7</accession>
<feature type="binding site" evidence="4">
    <location>
        <position position="169"/>
    </location>
    <ligand>
        <name>FMN</name>
        <dbReference type="ChEBI" id="CHEBI:58210"/>
    </ligand>
</feature>
<keyword evidence="2 4" id="KW-0288">FMN</keyword>
<dbReference type="Pfam" id="PF01243">
    <property type="entry name" value="PNPOx_N"/>
    <property type="match status" value="1"/>
</dbReference>
<organism evidence="7 8">
    <name type="scientific">Microbacterium lemovicicum</name>
    <dbReference type="NCBI Taxonomy" id="1072463"/>
    <lineage>
        <taxon>Bacteria</taxon>
        <taxon>Bacillati</taxon>
        <taxon>Actinomycetota</taxon>
        <taxon>Actinomycetes</taxon>
        <taxon>Micrococcales</taxon>
        <taxon>Microbacteriaceae</taxon>
        <taxon>Microbacterium</taxon>
    </lineage>
</organism>
<feature type="binding site" evidence="4">
    <location>
        <position position="89"/>
    </location>
    <ligand>
        <name>FMN</name>
        <dbReference type="ChEBI" id="CHEBI:58210"/>
    </ligand>
</feature>
<name>A0A3Q9J2I7_9MICO</name>
<keyword evidence="3 7" id="KW-0560">Oxidoreductase</keyword>
<sequence>MPSPFATWLREQPSLTGSPPPFDTTALPTQPVELFQAWIEQAVGAGVPEPLAATMSTVDAAGMPDARTLILKDADSRGWAVAGPRSSAKGSHLAANPAAALTFWWQPIMRAVRLRGPVREASREESDADLAARSAAARAGVEPGEWVLWRIMPVRVEFWQGAEDRRHTRVVYELRDGDWHHAPRLAAG</sequence>
<dbReference type="AlphaFoldDB" id="A0A3Q9J2I7"/>
<dbReference type="Proteomes" id="UP000276888">
    <property type="component" value="Chromosome"/>
</dbReference>
<keyword evidence="8" id="KW-1185">Reference proteome</keyword>
<gene>
    <name evidence="7" type="primary">pdxH_2</name>
    <name evidence="7" type="ORF">CVS47_03329</name>
</gene>
<dbReference type="GO" id="GO:0008615">
    <property type="term" value="P:pyridoxine biosynthetic process"/>
    <property type="evidence" value="ECO:0007669"/>
    <property type="project" value="InterPro"/>
</dbReference>
<dbReference type="PANTHER" id="PTHR10851:SF0">
    <property type="entry name" value="PYRIDOXINE-5'-PHOSPHATE OXIDASE"/>
    <property type="match status" value="1"/>
</dbReference>
<dbReference type="GO" id="GO:0004733">
    <property type="term" value="F:pyridoxamine phosphate oxidase activity"/>
    <property type="evidence" value="ECO:0007669"/>
    <property type="project" value="UniProtKB-EC"/>
</dbReference>
<keyword evidence="1" id="KW-0285">Flavoprotein</keyword>
<feature type="binding site" evidence="4">
    <location>
        <position position="159"/>
    </location>
    <ligand>
        <name>FMN</name>
        <dbReference type="ChEBI" id="CHEBI:58210"/>
    </ligand>
</feature>
<dbReference type="PANTHER" id="PTHR10851">
    <property type="entry name" value="PYRIDOXINE-5-PHOSPHATE OXIDASE"/>
    <property type="match status" value="1"/>
</dbReference>
<dbReference type="RefSeq" id="WP_127097065.1">
    <property type="nucleotide sequence ID" value="NZ_CP031423.1"/>
</dbReference>
<evidence type="ECO:0000259" key="6">
    <source>
        <dbReference type="Pfam" id="PF01243"/>
    </source>
</evidence>
<evidence type="ECO:0000256" key="5">
    <source>
        <dbReference type="SAM" id="MobiDB-lite"/>
    </source>
</evidence>
<dbReference type="PIRSF" id="PIRSF000190">
    <property type="entry name" value="Pyd_amn-ph_oxd"/>
    <property type="match status" value="1"/>
</dbReference>
<dbReference type="InterPro" id="IPR011576">
    <property type="entry name" value="Pyridox_Oxase_N"/>
</dbReference>
<evidence type="ECO:0000313" key="7">
    <source>
        <dbReference type="EMBL" id="AZS38670.1"/>
    </source>
</evidence>
<dbReference type="KEGG" id="mlv:CVS47_03329"/>
<dbReference type="Gene3D" id="2.30.110.10">
    <property type="entry name" value="Electron Transport, Fmn-binding Protein, Chain A"/>
    <property type="match status" value="2"/>
</dbReference>
<dbReference type="EMBL" id="CP031423">
    <property type="protein sequence ID" value="AZS38670.1"/>
    <property type="molecule type" value="Genomic_DNA"/>
</dbReference>
<evidence type="ECO:0000256" key="4">
    <source>
        <dbReference type="PIRSR" id="PIRSR000190-2"/>
    </source>
</evidence>
<evidence type="ECO:0000313" key="8">
    <source>
        <dbReference type="Proteomes" id="UP000276888"/>
    </source>
</evidence>
<dbReference type="SUPFAM" id="SSF50475">
    <property type="entry name" value="FMN-binding split barrel"/>
    <property type="match status" value="1"/>
</dbReference>
<evidence type="ECO:0000256" key="2">
    <source>
        <dbReference type="ARBA" id="ARBA00022643"/>
    </source>
</evidence>
<evidence type="ECO:0000256" key="3">
    <source>
        <dbReference type="ARBA" id="ARBA00023002"/>
    </source>
</evidence>
<dbReference type="OrthoDB" id="9780392at2"/>
<feature type="binding site" evidence="4">
    <location>
        <begin position="67"/>
        <end position="72"/>
    </location>
    <ligand>
        <name>FMN</name>
        <dbReference type="ChEBI" id="CHEBI:58210"/>
    </ligand>
</feature>
<dbReference type="GO" id="GO:0010181">
    <property type="term" value="F:FMN binding"/>
    <property type="evidence" value="ECO:0007669"/>
    <property type="project" value="InterPro"/>
</dbReference>